<reference evidence="1" key="1">
    <citation type="submission" date="2014-09" db="EMBL/GenBank/DDBJ databases">
        <authorList>
            <person name="Magalhaes I.L.F."/>
            <person name="Oliveira U."/>
            <person name="Santos F.R."/>
            <person name="Vidigal T.H.D.A."/>
            <person name="Brescovit A.D."/>
            <person name="Santos A.J."/>
        </authorList>
    </citation>
    <scope>NUCLEOTIDE SEQUENCE</scope>
    <source>
        <tissue evidence="1">Shoot tissue taken approximately 20 cm above the soil surface</tissue>
    </source>
</reference>
<dbReference type="AlphaFoldDB" id="A0A0A9DZW7"/>
<proteinExistence type="predicted"/>
<accession>A0A0A9DZW7</accession>
<dbReference type="EMBL" id="GBRH01204549">
    <property type="protein sequence ID" value="JAD93346.1"/>
    <property type="molecule type" value="Transcribed_RNA"/>
</dbReference>
<name>A0A0A9DZW7_ARUDO</name>
<evidence type="ECO:0000313" key="1">
    <source>
        <dbReference type="EMBL" id="JAD93346.1"/>
    </source>
</evidence>
<organism evidence="1">
    <name type="scientific">Arundo donax</name>
    <name type="common">Giant reed</name>
    <name type="synonym">Donax arundinaceus</name>
    <dbReference type="NCBI Taxonomy" id="35708"/>
    <lineage>
        <taxon>Eukaryota</taxon>
        <taxon>Viridiplantae</taxon>
        <taxon>Streptophyta</taxon>
        <taxon>Embryophyta</taxon>
        <taxon>Tracheophyta</taxon>
        <taxon>Spermatophyta</taxon>
        <taxon>Magnoliopsida</taxon>
        <taxon>Liliopsida</taxon>
        <taxon>Poales</taxon>
        <taxon>Poaceae</taxon>
        <taxon>PACMAD clade</taxon>
        <taxon>Arundinoideae</taxon>
        <taxon>Arundineae</taxon>
        <taxon>Arundo</taxon>
    </lineage>
</organism>
<protein>
    <submittedName>
        <fullName evidence="1">Uncharacterized protein</fullName>
    </submittedName>
</protein>
<reference evidence="1" key="2">
    <citation type="journal article" date="2015" name="Data Brief">
        <title>Shoot transcriptome of the giant reed, Arundo donax.</title>
        <authorList>
            <person name="Barrero R.A."/>
            <person name="Guerrero F.D."/>
            <person name="Moolhuijzen P."/>
            <person name="Goolsby J.A."/>
            <person name="Tidwell J."/>
            <person name="Bellgard S.E."/>
            <person name="Bellgard M.I."/>
        </authorList>
    </citation>
    <scope>NUCLEOTIDE SEQUENCE</scope>
    <source>
        <tissue evidence="1">Shoot tissue taken approximately 20 cm above the soil surface</tissue>
    </source>
</reference>
<sequence>MSSNYDFVRLRLDHSLHLLHQQTSLSCNLLQVSARVLSVLQQPIRSIGYCLSVLGDAQFLSQQQNFLDLYLHYAAEAYYMCHEPSDQLPIQLHQMIVSHWLDLAVLLNQKPQFLSPSHLQL</sequence>